<dbReference type="Proteomes" id="UP000264002">
    <property type="component" value="Unassembled WGS sequence"/>
</dbReference>
<dbReference type="InterPro" id="IPR003439">
    <property type="entry name" value="ABC_transporter-like_ATP-bd"/>
</dbReference>
<proteinExistence type="predicted"/>
<dbReference type="InterPro" id="IPR017871">
    <property type="entry name" value="ABC_transporter-like_CS"/>
</dbReference>
<evidence type="ECO:0000256" key="1">
    <source>
        <dbReference type="ARBA" id="ARBA00022448"/>
    </source>
</evidence>
<reference evidence="6" key="1">
    <citation type="submission" date="2018-08" db="EMBL/GenBank/DDBJ databases">
        <authorList>
            <person name="Grouzdev D.S."/>
            <person name="Krutkina M.S."/>
        </authorList>
    </citation>
    <scope>NUCLEOTIDE SEQUENCE [LARGE SCALE GENOMIC DNA]</scope>
    <source>
        <strain evidence="6">4-11</strain>
    </source>
</reference>
<dbReference type="OrthoDB" id="9802264at2"/>
<dbReference type="SMART" id="SM00382">
    <property type="entry name" value="AAA"/>
    <property type="match status" value="1"/>
</dbReference>
<dbReference type="GO" id="GO:0016887">
    <property type="term" value="F:ATP hydrolysis activity"/>
    <property type="evidence" value="ECO:0007669"/>
    <property type="project" value="InterPro"/>
</dbReference>
<dbReference type="EMBL" id="QUWK01000002">
    <property type="protein sequence ID" value="RFU95998.1"/>
    <property type="molecule type" value="Genomic_DNA"/>
</dbReference>
<evidence type="ECO:0000256" key="3">
    <source>
        <dbReference type="ARBA" id="ARBA00022840"/>
    </source>
</evidence>
<evidence type="ECO:0000313" key="5">
    <source>
        <dbReference type="EMBL" id="RFU95998.1"/>
    </source>
</evidence>
<evidence type="ECO:0000313" key="6">
    <source>
        <dbReference type="Proteomes" id="UP000264002"/>
    </source>
</evidence>
<dbReference type="PANTHER" id="PTHR42781:SF4">
    <property type="entry name" value="SPERMIDINE_PUTRESCINE IMPORT ATP-BINDING PROTEIN POTA"/>
    <property type="match status" value="1"/>
</dbReference>
<dbReference type="PROSITE" id="PS00211">
    <property type="entry name" value="ABC_TRANSPORTER_1"/>
    <property type="match status" value="1"/>
</dbReference>
<keyword evidence="2" id="KW-0547">Nucleotide-binding</keyword>
<sequence>MDAQLSIAKKTHSEPFTLDVSFTVGNGEILGLLGPSGCGKSMTLKCIAGIINPDKGKVQLGGVALFDGEKGISLPTRQRRVGYLFQSYALFPHMTVAANICCGMTRMPRESKEQYRHRCREELHAYLELLHMEQFAQSYPRHLSGGQQQRVALARLLASRPDAILLDEPFSALDDELKDSIDQELKATLLKTQCPVVFVSHNAQEIQRYCSRTLHLVHGHLRQEGKSGCQQR</sequence>
<accession>A0A372MKV5</accession>
<gene>
    <name evidence="5" type="ORF">DYP60_01895</name>
</gene>
<dbReference type="PROSITE" id="PS50893">
    <property type="entry name" value="ABC_TRANSPORTER_2"/>
    <property type="match status" value="1"/>
</dbReference>
<reference evidence="5 6" key="2">
    <citation type="submission" date="2018-09" db="EMBL/GenBank/DDBJ databases">
        <title>Genome of Sphaerochaeta halotolerans strain 4-11.</title>
        <authorList>
            <person name="Nazina T.N."/>
            <person name="Sokolova D.S."/>
        </authorList>
    </citation>
    <scope>NUCLEOTIDE SEQUENCE [LARGE SCALE GENOMIC DNA]</scope>
    <source>
        <strain evidence="5 6">4-11</strain>
    </source>
</reference>
<organism evidence="5 6">
    <name type="scientific">Sphaerochaeta halotolerans</name>
    <dbReference type="NCBI Taxonomy" id="2293840"/>
    <lineage>
        <taxon>Bacteria</taxon>
        <taxon>Pseudomonadati</taxon>
        <taxon>Spirochaetota</taxon>
        <taxon>Spirochaetia</taxon>
        <taxon>Spirochaetales</taxon>
        <taxon>Sphaerochaetaceae</taxon>
        <taxon>Sphaerochaeta</taxon>
    </lineage>
</organism>
<dbReference type="Gene3D" id="3.40.50.300">
    <property type="entry name" value="P-loop containing nucleotide triphosphate hydrolases"/>
    <property type="match status" value="1"/>
</dbReference>
<name>A0A372MKV5_9SPIR</name>
<evidence type="ECO:0000259" key="4">
    <source>
        <dbReference type="PROSITE" id="PS50893"/>
    </source>
</evidence>
<dbReference type="Pfam" id="PF00005">
    <property type="entry name" value="ABC_tran"/>
    <property type="match status" value="1"/>
</dbReference>
<dbReference type="InterPro" id="IPR003593">
    <property type="entry name" value="AAA+_ATPase"/>
</dbReference>
<dbReference type="GO" id="GO:0005524">
    <property type="term" value="F:ATP binding"/>
    <property type="evidence" value="ECO:0007669"/>
    <property type="project" value="UniProtKB-KW"/>
</dbReference>
<dbReference type="InterPro" id="IPR027417">
    <property type="entry name" value="P-loop_NTPase"/>
</dbReference>
<feature type="domain" description="ABC transporter" evidence="4">
    <location>
        <begin position="2"/>
        <end position="232"/>
    </location>
</feature>
<dbReference type="InterPro" id="IPR050093">
    <property type="entry name" value="ABC_SmlMolc_Importer"/>
</dbReference>
<dbReference type="SUPFAM" id="SSF52540">
    <property type="entry name" value="P-loop containing nucleoside triphosphate hydrolases"/>
    <property type="match status" value="1"/>
</dbReference>
<dbReference type="AlphaFoldDB" id="A0A372MKV5"/>
<dbReference type="PANTHER" id="PTHR42781">
    <property type="entry name" value="SPERMIDINE/PUTRESCINE IMPORT ATP-BINDING PROTEIN POTA"/>
    <property type="match status" value="1"/>
</dbReference>
<keyword evidence="1" id="KW-0813">Transport</keyword>
<keyword evidence="6" id="KW-1185">Reference proteome</keyword>
<protein>
    <submittedName>
        <fullName evidence="5">ATP-binding cassette domain-containing protein</fullName>
    </submittedName>
</protein>
<comment type="caution">
    <text evidence="5">The sequence shown here is derived from an EMBL/GenBank/DDBJ whole genome shotgun (WGS) entry which is preliminary data.</text>
</comment>
<evidence type="ECO:0000256" key="2">
    <source>
        <dbReference type="ARBA" id="ARBA00022741"/>
    </source>
</evidence>
<keyword evidence="3 5" id="KW-0067">ATP-binding</keyword>